<dbReference type="OrthoDB" id="6138663at2759"/>
<dbReference type="GO" id="GO:0006044">
    <property type="term" value="P:N-acetylglucosamine metabolic process"/>
    <property type="evidence" value="ECO:0007669"/>
    <property type="project" value="TreeGrafter"/>
</dbReference>
<dbReference type="SUPFAM" id="SSF52540">
    <property type="entry name" value="P-loop containing nucleoside triphosphate hydrolases"/>
    <property type="match status" value="1"/>
</dbReference>
<dbReference type="Proteomes" id="UP001163046">
    <property type="component" value="Unassembled WGS sequence"/>
</dbReference>
<dbReference type="Gene3D" id="3.40.50.300">
    <property type="entry name" value="P-loop containing nucleotide triphosphate hydrolases"/>
    <property type="match status" value="1"/>
</dbReference>
<dbReference type="GO" id="GO:0001517">
    <property type="term" value="F:N-acetylglucosamine 6-O-sulfotransferase activity"/>
    <property type="evidence" value="ECO:0007669"/>
    <property type="project" value="TreeGrafter"/>
</dbReference>
<dbReference type="PANTHER" id="PTHR10704:SF44">
    <property type="entry name" value="LD35051P-RELATED"/>
    <property type="match status" value="1"/>
</dbReference>
<dbReference type="PANTHER" id="PTHR10704">
    <property type="entry name" value="CARBOHYDRATE SULFOTRANSFERASE"/>
    <property type="match status" value="1"/>
</dbReference>
<sequence length="393" mass="45690">MAVMLYLATSPNSYNANVEQPGPISQVGDKRIGKRVFAEVNDQSKRQNLIIVAHGRSGSSFTGNIFNHHPSVFYLFEPYQTVERLHGSVAPFNTDYQEKSFQWMQGVFQCKFVSPKHTTDVRHYYRTVTRDYPRDEQASVALSSPPFCRYNVSDTRWNIRDACPGALDQKTLEEVCENKYNMTVVKVLMARLPNNSIEQLINVCDSSKELDCKLLFLVRDPRGIIPSSQEVGFYRDKDKVGLAESRMFSYHNCRQTEFNLNIIRKLPQRWRKRIKILRYEDLVANPSKLLPDLLEFAGLPMDETASNWLDLASHKPKTESEQNAAPWRQDSFEGAERWRRKVLPYEISIIEHYCSHVMKLLGYKPLDHSYEMQRNLSVRLLDDDFEALGWLYN</sequence>
<proteinExistence type="predicted"/>
<evidence type="ECO:0008006" key="3">
    <source>
        <dbReference type="Google" id="ProtNLM"/>
    </source>
</evidence>
<accession>A0A9W9Y8Z7</accession>
<dbReference type="AlphaFoldDB" id="A0A9W9Y8Z7"/>
<keyword evidence="2" id="KW-1185">Reference proteome</keyword>
<evidence type="ECO:0000313" key="1">
    <source>
        <dbReference type="EMBL" id="KAJ7325706.1"/>
    </source>
</evidence>
<dbReference type="InterPro" id="IPR051135">
    <property type="entry name" value="Gal/GlcNAc/GalNAc_ST"/>
</dbReference>
<organism evidence="1 2">
    <name type="scientific">Desmophyllum pertusum</name>
    <dbReference type="NCBI Taxonomy" id="174260"/>
    <lineage>
        <taxon>Eukaryota</taxon>
        <taxon>Metazoa</taxon>
        <taxon>Cnidaria</taxon>
        <taxon>Anthozoa</taxon>
        <taxon>Hexacorallia</taxon>
        <taxon>Scleractinia</taxon>
        <taxon>Caryophylliina</taxon>
        <taxon>Caryophylliidae</taxon>
        <taxon>Desmophyllum</taxon>
    </lineage>
</organism>
<reference evidence="1" key="1">
    <citation type="submission" date="2023-01" db="EMBL/GenBank/DDBJ databases">
        <title>Genome assembly of the deep-sea coral Lophelia pertusa.</title>
        <authorList>
            <person name="Herrera S."/>
            <person name="Cordes E."/>
        </authorList>
    </citation>
    <scope>NUCLEOTIDE SEQUENCE</scope>
    <source>
        <strain evidence="1">USNM1676648</strain>
        <tissue evidence="1">Polyp</tissue>
    </source>
</reference>
<comment type="caution">
    <text evidence="1">The sequence shown here is derived from an EMBL/GenBank/DDBJ whole genome shotgun (WGS) entry which is preliminary data.</text>
</comment>
<protein>
    <recommendedName>
        <fullName evidence="3">Sulfotransferase</fullName>
    </recommendedName>
</protein>
<name>A0A9W9Y8Z7_9CNID</name>
<evidence type="ECO:0000313" key="2">
    <source>
        <dbReference type="Proteomes" id="UP001163046"/>
    </source>
</evidence>
<dbReference type="GO" id="GO:0006790">
    <property type="term" value="P:sulfur compound metabolic process"/>
    <property type="evidence" value="ECO:0007669"/>
    <property type="project" value="TreeGrafter"/>
</dbReference>
<gene>
    <name evidence="1" type="ORF">OS493_029132</name>
</gene>
<dbReference type="InterPro" id="IPR027417">
    <property type="entry name" value="P-loop_NTPase"/>
</dbReference>
<dbReference type="EMBL" id="MU827806">
    <property type="protein sequence ID" value="KAJ7325706.1"/>
    <property type="molecule type" value="Genomic_DNA"/>
</dbReference>
<dbReference type="Pfam" id="PF13469">
    <property type="entry name" value="Sulfotransfer_3"/>
    <property type="match status" value="1"/>
</dbReference>